<evidence type="ECO:0000313" key="2">
    <source>
        <dbReference type="EMBL" id="GJN63737.1"/>
    </source>
</evidence>
<proteinExistence type="predicted"/>
<feature type="transmembrane region" description="Helical" evidence="1">
    <location>
        <begin position="135"/>
        <end position="155"/>
    </location>
</feature>
<gene>
    <name evidence="2" type="ORF">JCM17207_03620</name>
</gene>
<reference evidence="2" key="1">
    <citation type="journal article" date="2022" name="Int. J. Syst. Evol. Microbiol.">
        <title>Genome-based, phenotypic and chemotaxonomic classification of Faecalibacterium strains: proposal of three novel species Faecalibacterium duncaniae sp. nov., Faecalibacterium hattorii sp. nov. and Faecalibacterium gallinarum sp. nov. .</title>
        <authorList>
            <person name="Sakamoto M."/>
            <person name="Sakurai N."/>
            <person name="Tanno H."/>
            <person name="Iino T."/>
            <person name="Ohkuma M."/>
            <person name="Endo A."/>
        </authorList>
    </citation>
    <scope>NUCLEOTIDE SEQUENCE</scope>
    <source>
        <strain evidence="2">JCM 17207</strain>
    </source>
</reference>
<keyword evidence="1" id="KW-0472">Membrane</keyword>
<keyword evidence="1" id="KW-0812">Transmembrane</keyword>
<name>A0AA37MXP2_9FIRM</name>
<sequence>MMELLRQILSWNEILTVSLLGWFTAQVLKTITNAILMRKFQLERMWGDGGMPSAHSATVCAMVVATGRTVGVHSAVFAIACVIAIITMHDAMGVRHETGEQAKVLNNMIEMWIEFSEKNAPFLRNMHLKEMVGHTPLQVVAGICVGVVVGFLYPISTTFV</sequence>
<dbReference type="Proteomes" id="UP001055185">
    <property type="component" value="Unassembled WGS sequence"/>
</dbReference>
<evidence type="ECO:0000256" key="1">
    <source>
        <dbReference type="SAM" id="Phobius"/>
    </source>
</evidence>
<dbReference type="PANTHER" id="PTHR31446:SF29">
    <property type="entry name" value="ACID PHOSPHATASE_VANADIUM-DEPENDENT HALOPEROXIDASE-RELATED PROTEIN"/>
    <property type="match status" value="1"/>
</dbReference>
<dbReference type="AlphaFoldDB" id="A0AA37MXP2"/>
<accession>A0AA37MXP2</accession>
<keyword evidence="1" id="KW-1133">Transmembrane helix</keyword>
<dbReference type="Pfam" id="PF02681">
    <property type="entry name" value="DUF212"/>
    <property type="match status" value="1"/>
</dbReference>
<evidence type="ECO:0000313" key="3">
    <source>
        <dbReference type="Proteomes" id="UP001055185"/>
    </source>
</evidence>
<feature type="transmembrane region" description="Helical" evidence="1">
    <location>
        <begin position="14"/>
        <end position="36"/>
    </location>
</feature>
<keyword evidence="3" id="KW-1185">Reference proteome</keyword>
<protein>
    <submittedName>
        <fullName evidence="2">Membrane protein</fullName>
    </submittedName>
</protein>
<dbReference type="InterPro" id="IPR003832">
    <property type="entry name" value="DUF212"/>
</dbReference>
<comment type="caution">
    <text evidence="2">The sequence shown here is derived from an EMBL/GenBank/DDBJ whole genome shotgun (WGS) entry which is preliminary data.</text>
</comment>
<organism evidence="2 3">
    <name type="scientific">Faecalibacterium gallinarum</name>
    <dbReference type="NCBI Taxonomy" id="2903556"/>
    <lineage>
        <taxon>Bacteria</taxon>
        <taxon>Bacillati</taxon>
        <taxon>Bacillota</taxon>
        <taxon>Clostridia</taxon>
        <taxon>Eubacteriales</taxon>
        <taxon>Oscillospiraceae</taxon>
        <taxon>Faecalibacterium</taxon>
    </lineage>
</organism>
<feature type="transmembrane region" description="Helical" evidence="1">
    <location>
        <begin position="57"/>
        <end position="86"/>
    </location>
</feature>
<dbReference type="PANTHER" id="PTHR31446">
    <property type="entry name" value="ACID PHOSPHATASE/VANADIUM-DEPENDENT HALOPEROXIDASE-RELATED PROTEIN"/>
    <property type="match status" value="1"/>
</dbReference>
<dbReference type="EMBL" id="BQKV01000018">
    <property type="protein sequence ID" value="GJN63737.1"/>
    <property type="molecule type" value="Genomic_DNA"/>
</dbReference>